<feature type="transmembrane region" description="Helical" evidence="6">
    <location>
        <begin position="295"/>
        <end position="313"/>
    </location>
</feature>
<evidence type="ECO:0000256" key="6">
    <source>
        <dbReference type="SAM" id="Phobius"/>
    </source>
</evidence>
<evidence type="ECO:0000313" key="7">
    <source>
        <dbReference type="EMBL" id="VEU78317.1"/>
    </source>
</evidence>
<keyword evidence="4 6" id="KW-1133">Transmembrane helix</keyword>
<comment type="subcellular location">
    <subcellularLocation>
        <location evidence="1">Cell membrane</location>
        <topology evidence="1">Multi-pass membrane protein</topology>
    </subcellularLocation>
</comment>
<feature type="transmembrane region" description="Helical" evidence="6">
    <location>
        <begin position="499"/>
        <end position="522"/>
    </location>
</feature>
<feature type="transmembrane region" description="Helical" evidence="6">
    <location>
        <begin position="466"/>
        <end position="487"/>
    </location>
</feature>
<feature type="transmembrane region" description="Helical" evidence="6">
    <location>
        <begin position="28"/>
        <end position="49"/>
    </location>
</feature>
<feature type="transmembrane region" description="Helical" evidence="6">
    <location>
        <begin position="128"/>
        <end position="147"/>
    </location>
</feature>
<dbReference type="PANTHER" id="PTHR43823">
    <property type="entry name" value="SPORULATION PROTEIN YKVU"/>
    <property type="match status" value="1"/>
</dbReference>
<feature type="transmembrane region" description="Helical" evidence="6">
    <location>
        <begin position="334"/>
        <end position="367"/>
    </location>
</feature>
<evidence type="ECO:0000256" key="4">
    <source>
        <dbReference type="ARBA" id="ARBA00022989"/>
    </source>
</evidence>
<evidence type="ECO:0000256" key="2">
    <source>
        <dbReference type="ARBA" id="ARBA00022475"/>
    </source>
</evidence>
<keyword evidence="5 6" id="KW-0472">Membrane</keyword>
<feature type="transmembrane region" description="Helical" evidence="6">
    <location>
        <begin position="379"/>
        <end position="401"/>
    </location>
</feature>
<dbReference type="Proteomes" id="UP000290876">
    <property type="component" value="Chromosome"/>
</dbReference>
<accession>A0A449BAV0</accession>
<evidence type="ECO:0000256" key="3">
    <source>
        <dbReference type="ARBA" id="ARBA00022692"/>
    </source>
</evidence>
<dbReference type="KEGG" id="mcob:NCTC10184_00559"/>
<dbReference type="GO" id="GO:0005886">
    <property type="term" value="C:plasma membrane"/>
    <property type="evidence" value="ECO:0007669"/>
    <property type="project" value="UniProtKB-SubCell"/>
</dbReference>
<dbReference type="RefSeq" id="WP_129623147.1">
    <property type="nucleotide sequence ID" value="NZ_LR215043.1"/>
</dbReference>
<proteinExistence type="predicted"/>
<feature type="transmembrane region" description="Helical" evidence="6">
    <location>
        <begin position="268"/>
        <end position="289"/>
    </location>
</feature>
<dbReference type="EMBL" id="LR215043">
    <property type="protein sequence ID" value="VEU78317.1"/>
    <property type="molecule type" value="Genomic_DNA"/>
</dbReference>
<dbReference type="AlphaFoldDB" id="A0A449BAV0"/>
<evidence type="ECO:0000256" key="1">
    <source>
        <dbReference type="ARBA" id="ARBA00004651"/>
    </source>
</evidence>
<feature type="transmembrane region" description="Helical" evidence="6">
    <location>
        <begin position="534"/>
        <end position="554"/>
    </location>
</feature>
<gene>
    <name evidence="7" type="ORF">NCTC10184_00559</name>
</gene>
<evidence type="ECO:0000256" key="5">
    <source>
        <dbReference type="ARBA" id="ARBA00023136"/>
    </source>
</evidence>
<dbReference type="InterPro" id="IPR051327">
    <property type="entry name" value="MATE_MepA_subfamily"/>
</dbReference>
<feature type="transmembrane region" description="Helical" evidence="6">
    <location>
        <begin position="167"/>
        <end position="190"/>
    </location>
</feature>
<reference evidence="7 8" key="1">
    <citation type="submission" date="2019-01" db="EMBL/GenBank/DDBJ databases">
        <authorList>
            <consortium name="Pathogen Informatics"/>
        </authorList>
    </citation>
    <scope>NUCLEOTIDE SEQUENCE [LARGE SCALE GENOMIC DNA]</scope>
    <source>
        <strain evidence="7 8">NCTC10184</strain>
    </source>
</reference>
<name>A0A449BAV0_9BACT</name>
<feature type="transmembrane region" description="Helical" evidence="6">
    <location>
        <begin position="237"/>
        <end position="256"/>
    </location>
</feature>
<keyword evidence="2" id="KW-1003">Cell membrane</keyword>
<keyword evidence="3 6" id="KW-0812">Transmembrane</keyword>
<keyword evidence="8" id="KW-1185">Reference proteome</keyword>
<protein>
    <submittedName>
        <fullName evidence="7">MATE efflux family protein</fullName>
    </submittedName>
</protein>
<feature type="transmembrane region" description="Helical" evidence="6">
    <location>
        <begin position="422"/>
        <end position="446"/>
    </location>
</feature>
<organism evidence="7 8">
    <name type="scientific">Mycoplasmopsis columbinasalis</name>
    <dbReference type="NCBI Taxonomy" id="114880"/>
    <lineage>
        <taxon>Bacteria</taxon>
        <taxon>Bacillati</taxon>
        <taxon>Mycoplasmatota</taxon>
        <taxon>Mycoplasmoidales</taxon>
        <taxon>Metamycoplasmataceae</taxon>
        <taxon>Mycoplasmopsis</taxon>
    </lineage>
</organism>
<evidence type="ECO:0000313" key="8">
    <source>
        <dbReference type="Proteomes" id="UP000290876"/>
    </source>
</evidence>
<sequence length="594" mass="66727">MQQNKEQKLQKSRDRAEELFAHTPIRKAIWIVAVPSLLITLMIGLYSFVDQVFIQQFVPRTKVVMRPGDGVVASELGELSAYLQGSFYSVENYLDLLQKYNSISGVAQIVQINANSIVSATNAGAQPILIFSNSIVFLVPLGASIYYTKCLSKKMHNAARNMWATMFWVTIALSLVATLLVIVFIVSGIFKLLVGQTKIDQAVALANGFTTFQVEQLQAYYNAAFQLSIDWAKEFTYVYASGTVLQGLVTLLSFFIRAEGFNTYTMGVGIVANLINIALDALFIIVFHLGILGGALATLIGWAFNVFCYVIYIQSKHKKQEMLMSMNQVVRFKFAKELLAPTFLLGLGGFIRSFGVSFSFFVLNILITKPNFADPGHFQFYWAKSTPIITLFLISVFGISDGARSLLQYNYTRRDFKRCKEVYLWTIVVSITYAVLVYLFILGTAGNLWVLALNVTEKMRAATAQFIQIMTLRIVTTSLSVCSLLAFQGTNNIEKSLLAAALENFVSFLIIIPLGFGFAMWAWNSKGDKYLANWILMGTFLLNSLIASTTLLLLSRRYIYKVLPKINDQKLSWSRKIEHKFFESAMLYEAKQGY</sequence>
<dbReference type="PANTHER" id="PTHR43823:SF3">
    <property type="entry name" value="MULTIDRUG EXPORT PROTEIN MEPA"/>
    <property type="match status" value="1"/>
</dbReference>
<dbReference type="OrthoDB" id="401352at2"/>